<proteinExistence type="predicted"/>
<accession>A0A1E5VD72</accession>
<dbReference type="InterPro" id="IPR050232">
    <property type="entry name" value="FBL13/AtMIF1-like"/>
</dbReference>
<dbReference type="Pfam" id="PF23622">
    <property type="entry name" value="LRR_At1g61320_AtMIF1"/>
    <property type="match status" value="1"/>
</dbReference>
<dbReference type="EMBL" id="LWDX02043803">
    <property type="protein sequence ID" value="OEL23007.1"/>
    <property type="molecule type" value="Genomic_DNA"/>
</dbReference>
<dbReference type="InterPro" id="IPR036047">
    <property type="entry name" value="F-box-like_dom_sf"/>
</dbReference>
<dbReference type="SUPFAM" id="SSF52047">
    <property type="entry name" value="RNI-like"/>
    <property type="match status" value="1"/>
</dbReference>
<sequence length="517" mass="56786">MERSRPESSAGGVSGDRLSKLEDRVLGNILSFLPAKEAARGALLSSRWRDVFADVHTLSLEEPERPIPDPDDDESYGRCGCPSCGPPPDPNAPPPFPSAVSAAIISRQRRRGGAAPLRALRVAMETYRGGDSSTLDLWVSYAVQQAAPEGLDLDLRLWCRRDLCQRPYALRQGDNQPAPPEYTVLRVLFRCAELRSLSLACCRVAPPTTASLPSLVTLRLSHVPDPGTDVERLTAGCPRLADLTLEACDAVTALSVPGNARLRRLALRCCHNLATVAIDSSELQAFEYRGAVPDSASFLTLHGGSGKIAYCKVDICGAEATSEEELINLRHLLQQFVNAKHLHLESARLGSGFDKHVNARLATFSSLRHLEMRGCLPDDDTGVIDAMSRILQHAPNLEALSLAFNPHEHNWGGRPEYSGFSEEELLDAHHLSYSPHSVLVEPSAMIPCLRSRVREINLVHYHGGIVQRALAKFLLCNAPAIEKLWCEFAEGPMWTQIQLMREIKGWLINKSANTHFA</sequence>
<dbReference type="PANTHER" id="PTHR31900:SF30">
    <property type="entry name" value="SUPERFAMILY PROTEIN, PUTATIVE-RELATED"/>
    <property type="match status" value="1"/>
</dbReference>
<dbReference type="Proteomes" id="UP000095767">
    <property type="component" value="Unassembled WGS sequence"/>
</dbReference>
<name>A0A1E5VD72_9POAL</name>
<comment type="caution">
    <text evidence="2">The sequence shown here is derived from an EMBL/GenBank/DDBJ whole genome shotgun (WGS) entry which is preliminary data.</text>
</comment>
<dbReference type="OrthoDB" id="682523at2759"/>
<reference evidence="2 3" key="1">
    <citation type="submission" date="2016-09" db="EMBL/GenBank/DDBJ databases">
        <title>The draft genome of Dichanthelium oligosanthes: A C3 panicoid grass species.</title>
        <authorList>
            <person name="Studer A.J."/>
            <person name="Schnable J.C."/>
            <person name="Brutnell T.P."/>
        </authorList>
    </citation>
    <scope>NUCLEOTIDE SEQUENCE [LARGE SCALE GENOMIC DNA]</scope>
    <source>
        <strain evidence="3">cv. Kellogg 1175</strain>
        <tissue evidence="2">Leaf</tissue>
    </source>
</reference>
<organism evidence="2 3">
    <name type="scientific">Dichanthelium oligosanthes</name>
    <dbReference type="NCBI Taxonomy" id="888268"/>
    <lineage>
        <taxon>Eukaryota</taxon>
        <taxon>Viridiplantae</taxon>
        <taxon>Streptophyta</taxon>
        <taxon>Embryophyta</taxon>
        <taxon>Tracheophyta</taxon>
        <taxon>Spermatophyta</taxon>
        <taxon>Magnoliopsida</taxon>
        <taxon>Liliopsida</taxon>
        <taxon>Poales</taxon>
        <taxon>Poaceae</taxon>
        <taxon>PACMAD clade</taxon>
        <taxon>Panicoideae</taxon>
        <taxon>Panicodae</taxon>
        <taxon>Paniceae</taxon>
        <taxon>Dichantheliinae</taxon>
        <taxon>Dichanthelium</taxon>
    </lineage>
</organism>
<protein>
    <recommendedName>
        <fullName evidence="1">At1g61320/AtMIF1 LRR domain-containing protein</fullName>
    </recommendedName>
</protein>
<gene>
    <name evidence="2" type="ORF">BAE44_0015975</name>
</gene>
<evidence type="ECO:0000313" key="3">
    <source>
        <dbReference type="Proteomes" id="UP000095767"/>
    </source>
</evidence>
<dbReference type="PANTHER" id="PTHR31900">
    <property type="entry name" value="F-BOX/RNI SUPERFAMILY PROTEIN-RELATED"/>
    <property type="match status" value="1"/>
</dbReference>
<dbReference type="STRING" id="888268.A0A1E5VD72"/>
<feature type="domain" description="At1g61320/AtMIF1 LRR" evidence="1">
    <location>
        <begin position="193"/>
        <end position="293"/>
    </location>
</feature>
<evidence type="ECO:0000313" key="2">
    <source>
        <dbReference type="EMBL" id="OEL23007.1"/>
    </source>
</evidence>
<dbReference type="InterPro" id="IPR055357">
    <property type="entry name" value="LRR_At1g61320_AtMIF1"/>
</dbReference>
<dbReference type="SUPFAM" id="SSF81383">
    <property type="entry name" value="F-box domain"/>
    <property type="match status" value="1"/>
</dbReference>
<dbReference type="Gene3D" id="3.80.10.10">
    <property type="entry name" value="Ribonuclease Inhibitor"/>
    <property type="match status" value="2"/>
</dbReference>
<dbReference type="AlphaFoldDB" id="A0A1E5VD72"/>
<dbReference type="InterPro" id="IPR032675">
    <property type="entry name" value="LRR_dom_sf"/>
</dbReference>
<evidence type="ECO:0000259" key="1">
    <source>
        <dbReference type="Pfam" id="PF23622"/>
    </source>
</evidence>
<keyword evidence="3" id="KW-1185">Reference proteome</keyword>